<accession>A0ABP9W6E0</accession>
<protein>
    <submittedName>
        <fullName evidence="3">Uncharacterized protein</fullName>
    </submittedName>
</protein>
<gene>
    <name evidence="3" type="ORF">Dcar01_01662</name>
</gene>
<name>A0ABP9W6E0_9DEIO</name>
<evidence type="ECO:0000256" key="1">
    <source>
        <dbReference type="SAM" id="MobiDB-lite"/>
    </source>
</evidence>
<keyword evidence="2" id="KW-0732">Signal</keyword>
<comment type="caution">
    <text evidence="3">The sequence shown here is derived from an EMBL/GenBank/DDBJ whole genome shotgun (WGS) entry which is preliminary data.</text>
</comment>
<evidence type="ECO:0000313" key="3">
    <source>
        <dbReference type="EMBL" id="GAA5512938.1"/>
    </source>
</evidence>
<dbReference type="EMBL" id="BAABRP010000004">
    <property type="protein sequence ID" value="GAA5512938.1"/>
    <property type="molecule type" value="Genomic_DNA"/>
</dbReference>
<reference evidence="3 4" key="1">
    <citation type="submission" date="2024-02" db="EMBL/GenBank/DDBJ databases">
        <title>Deinococcus carri NBRC 110142.</title>
        <authorList>
            <person name="Ichikawa N."/>
            <person name="Katano-Makiyama Y."/>
            <person name="Hidaka K."/>
        </authorList>
    </citation>
    <scope>NUCLEOTIDE SEQUENCE [LARGE SCALE GENOMIC DNA]</scope>
    <source>
        <strain evidence="3 4">NBRC 110142</strain>
    </source>
</reference>
<feature type="chain" id="PRO_5045511360" evidence="2">
    <location>
        <begin position="25"/>
        <end position="55"/>
    </location>
</feature>
<feature type="signal peptide" evidence="2">
    <location>
        <begin position="1"/>
        <end position="24"/>
    </location>
</feature>
<keyword evidence="4" id="KW-1185">Reference proteome</keyword>
<evidence type="ECO:0000256" key="2">
    <source>
        <dbReference type="SAM" id="SignalP"/>
    </source>
</evidence>
<feature type="region of interest" description="Disordered" evidence="1">
    <location>
        <begin position="32"/>
        <end position="55"/>
    </location>
</feature>
<proteinExistence type="predicted"/>
<feature type="compositionally biased region" description="Polar residues" evidence="1">
    <location>
        <begin position="33"/>
        <end position="44"/>
    </location>
</feature>
<organism evidence="3 4">
    <name type="scientific">Deinococcus carri</name>
    <dbReference type="NCBI Taxonomy" id="1211323"/>
    <lineage>
        <taxon>Bacteria</taxon>
        <taxon>Thermotogati</taxon>
        <taxon>Deinococcota</taxon>
        <taxon>Deinococci</taxon>
        <taxon>Deinococcales</taxon>
        <taxon>Deinococcaceae</taxon>
        <taxon>Deinococcus</taxon>
    </lineage>
</organism>
<dbReference type="Proteomes" id="UP001401887">
    <property type="component" value="Unassembled WGS sequence"/>
</dbReference>
<sequence length="55" mass="5640">MKSHTGRKLGLVLMGVLTSALTLAQAGGAKEFGQNSVKEPSAQIQPLGGAKEFGQ</sequence>
<evidence type="ECO:0000313" key="4">
    <source>
        <dbReference type="Proteomes" id="UP001401887"/>
    </source>
</evidence>